<keyword evidence="4 5" id="KW-0472">Membrane</keyword>
<dbReference type="InterPro" id="IPR002797">
    <property type="entry name" value="Polysacc_synth"/>
</dbReference>
<feature type="transmembrane region" description="Helical" evidence="5">
    <location>
        <begin position="146"/>
        <end position="167"/>
    </location>
</feature>
<feature type="transmembrane region" description="Helical" evidence="5">
    <location>
        <begin position="110"/>
        <end position="134"/>
    </location>
</feature>
<comment type="caution">
    <text evidence="6">The sequence shown here is derived from an EMBL/GenBank/DDBJ whole genome shotgun (WGS) entry which is preliminary data.</text>
</comment>
<feature type="transmembrane region" description="Helical" evidence="5">
    <location>
        <begin position="59"/>
        <end position="89"/>
    </location>
</feature>
<evidence type="ECO:0000313" key="7">
    <source>
        <dbReference type="Proteomes" id="UP000295195"/>
    </source>
</evidence>
<evidence type="ECO:0000313" key="6">
    <source>
        <dbReference type="EMBL" id="TDN29962.1"/>
    </source>
</evidence>
<dbReference type="Pfam" id="PF01943">
    <property type="entry name" value="Polysacc_synt"/>
    <property type="match status" value="1"/>
</dbReference>
<dbReference type="AlphaFoldDB" id="A0A4R6CRT8"/>
<keyword evidence="2 5" id="KW-0812">Transmembrane</keyword>
<evidence type="ECO:0000256" key="4">
    <source>
        <dbReference type="ARBA" id="ARBA00023136"/>
    </source>
</evidence>
<reference evidence="6 7" key="1">
    <citation type="submission" date="2017-06" db="EMBL/GenBank/DDBJ databases">
        <authorList>
            <person name="Swanenburg J."/>
            <person name="Kort R."/>
        </authorList>
    </citation>
    <scope>NUCLEOTIDE SEQUENCE [LARGE SCALE GENOMIC DNA]</scope>
    <source>
        <strain evidence="6 7">RL05</strain>
    </source>
</reference>
<protein>
    <submittedName>
        <fullName evidence="6">Uncharacterized protein</fullName>
    </submittedName>
</protein>
<comment type="subcellular location">
    <subcellularLocation>
        <location evidence="1">Membrane</location>
        <topology evidence="1">Multi-pass membrane protein</topology>
    </subcellularLocation>
</comment>
<dbReference type="InterPro" id="IPR052556">
    <property type="entry name" value="PolySynth_Transporter"/>
</dbReference>
<keyword evidence="3 5" id="KW-1133">Transmembrane helix</keyword>
<evidence type="ECO:0000256" key="3">
    <source>
        <dbReference type="ARBA" id="ARBA00022989"/>
    </source>
</evidence>
<dbReference type="EMBL" id="NKLP01000162">
    <property type="protein sequence ID" value="TDN29962.1"/>
    <property type="molecule type" value="Genomic_DNA"/>
</dbReference>
<name>A0A4R6CRT8_9LACO</name>
<dbReference type="Proteomes" id="UP000295195">
    <property type="component" value="Unassembled WGS sequence"/>
</dbReference>
<evidence type="ECO:0000256" key="2">
    <source>
        <dbReference type="ARBA" id="ARBA00022692"/>
    </source>
</evidence>
<feature type="transmembrane region" description="Helical" evidence="5">
    <location>
        <begin position="174"/>
        <end position="195"/>
    </location>
</feature>
<dbReference type="PANTHER" id="PTHR43424:SF1">
    <property type="entry name" value="LOCUS PUTATIVE PROTEIN 1-RELATED"/>
    <property type="match status" value="1"/>
</dbReference>
<evidence type="ECO:0000256" key="1">
    <source>
        <dbReference type="ARBA" id="ARBA00004141"/>
    </source>
</evidence>
<feature type="transmembrane region" description="Helical" evidence="5">
    <location>
        <begin position="29"/>
        <end position="53"/>
    </location>
</feature>
<feature type="transmembrane region" description="Helical" evidence="5">
    <location>
        <begin position="264"/>
        <end position="282"/>
    </location>
</feature>
<dbReference type="PANTHER" id="PTHR43424">
    <property type="entry name" value="LOCUS PUTATIVE PROTEIN 1-RELATED"/>
    <property type="match status" value="1"/>
</dbReference>
<dbReference type="GO" id="GO:0016020">
    <property type="term" value="C:membrane"/>
    <property type="evidence" value="ECO:0007669"/>
    <property type="project" value="UniProtKB-SubCell"/>
</dbReference>
<sequence>MRIIIINQSNFIQIKFNFSVNWRQHLRPILVIFASTVVVTICVSSDITLLGVMENDYTVGIYTVVVKLCHIVQGVLAAILTVVIPRLAWLWGKKRCLEYNSLLKQLFNGLLLLALPIVTGITMLSRAIILLIAGQKYLAALGSLRVISWAILFSIMAWLFSDCVLIVVKRETLILRNTVMVALLNVGLNLVLIPLLSDQGAAISTVIAELSAMLLNYWTCRDIVNLIILNKDTCKNIFEVLVGCMRIVIVCGLCERFSNIFIQIVLAVSISGLVYVSILLLLRN</sequence>
<proteinExistence type="predicted"/>
<gene>
    <name evidence="6" type="ORF">CEE75_09095</name>
</gene>
<dbReference type="RefSeq" id="WP_133472319.1">
    <property type="nucleotide sequence ID" value="NZ_JABUXS010000028.1"/>
</dbReference>
<accession>A0A4R6CRT8</accession>
<evidence type="ECO:0000256" key="5">
    <source>
        <dbReference type="SAM" id="Phobius"/>
    </source>
</evidence>
<organism evidence="6 7">
    <name type="scientific">Lactobacillus crispatus</name>
    <dbReference type="NCBI Taxonomy" id="47770"/>
    <lineage>
        <taxon>Bacteria</taxon>
        <taxon>Bacillati</taxon>
        <taxon>Bacillota</taxon>
        <taxon>Bacilli</taxon>
        <taxon>Lactobacillales</taxon>
        <taxon>Lactobacillaceae</taxon>
        <taxon>Lactobacillus</taxon>
    </lineage>
</organism>